<keyword evidence="3" id="KW-1185">Reference proteome</keyword>
<protein>
    <submittedName>
        <fullName evidence="2">Cyclin-domain-containing protein</fullName>
    </submittedName>
</protein>
<dbReference type="Proteomes" id="UP000812287">
    <property type="component" value="Unassembled WGS sequence"/>
</dbReference>
<sequence length="461" mass="49973">MLALVHPFNPSSDVAHRTPSSSSRSRPSTHRKSSSSNQSSLSLTSASSSTSLSTSRHLPPSISTSTRHIHAPPPPPPLRRQASRHPSPPRAARPPSPQPLPPQPSPQTPPSSFDIHSYPSPELLRLLASLLTQIAATNDNLDHASSSSDPFLTQPSSPTATVDHLPIWNTLTSASRAALSTPSSTLTFHARNIPTITLEAYLLRILKYCPTTNEVFLSLLVYFDRMSKLSADATGRSFVIDSYNIHRLVIAGVTVASKFFSDVFYTNSRYAKVGGLPLAELNQLELQFLLLNDFRLVIPGDEMQRYAEQLILFSSDSSPPSSSSSPSTTAVPTHAMGAIDAFGARVHDHPQATTSYYHHRHGAPESEEEPETETEAETETETETDGGWTTDDEPTIRPAHSTVGSEDSRSICSAQDDAGDTEMDTAAGEKTPEHIAKGEDGERTPDRHFGKMTPDEIMASP</sequence>
<dbReference type="GO" id="GO:0000307">
    <property type="term" value="C:cyclin-dependent protein kinase holoenzyme complex"/>
    <property type="evidence" value="ECO:0007669"/>
    <property type="project" value="TreeGrafter"/>
</dbReference>
<dbReference type="InterPro" id="IPR013922">
    <property type="entry name" value="Cyclin_PHO80-like"/>
</dbReference>
<evidence type="ECO:0000313" key="3">
    <source>
        <dbReference type="Proteomes" id="UP000812287"/>
    </source>
</evidence>
<dbReference type="Gene3D" id="1.10.472.10">
    <property type="entry name" value="Cyclin-like"/>
    <property type="match status" value="1"/>
</dbReference>
<gene>
    <name evidence="2" type="ORF">BT62DRAFT_895383</name>
</gene>
<feature type="compositionally biased region" description="Low complexity" evidence="1">
    <location>
        <begin position="17"/>
        <end position="26"/>
    </location>
</feature>
<feature type="compositionally biased region" description="Acidic residues" evidence="1">
    <location>
        <begin position="365"/>
        <end position="384"/>
    </location>
</feature>
<feature type="compositionally biased region" description="Low complexity" evidence="1">
    <location>
        <begin position="34"/>
        <end position="55"/>
    </location>
</feature>
<dbReference type="Pfam" id="PF08613">
    <property type="entry name" value="Cyclin"/>
    <property type="match status" value="1"/>
</dbReference>
<name>A0A9P7VTU5_9AGAR</name>
<feature type="region of interest" description="Disordered" evidence="1">
    <location>
        <begin position="356"/>
        <end position="461"/>
    </location>
</feature>
<feature type="compositionally biased region" description="Basic and acidic residues" evidence="1">
    <location>
        <begin position="430"/>
        <end position="449"/>
    </location>
</feature>
<dbReference type="GeneID" id="66105516"/>
<evidence type="ECO:0000256" key="1">
    <source>
        <dbReference type="SAM" id="MobiDB-lite"/>
    </source>
</evidence>
<dbReference type="GO" id="GO:0016538">
    <property type="term" value="F:cyclin-dependent protein serine/threonine kinase regulator activity"/>
    <property type="evidence" value="ECO:0007669"/>
    <property type="project" value="TreeGrafter"/>
</dbReference>
<accession>A0A9P7VTU5</accession>
<dbReference type="GO" id="GO:0005634">
    <property type="term" value="C:nucleus"/>
    <property type="evidence" value="ECO:0007669"/>
    <property type="project" value="TreeGrafter"/>
</dbReference>
<organism evidence="2 3">
    <name type="scientific">Guyanagaster necrorhizus</name>
    <dbReference type="NCBI Taxonomy" id="856835"/>
    <lineage>
        <taxon>Eukaryota</taxon>
        <taxon>Fungi</taxon>
        <taxon>Dikarya</taxon>
        <taxon>Basidiomycota</taxon>
        <taxon>Agaricomycotina</taxon>
        <taxon>Agaricomycetes</taxon>
        <taxon>Agaricomycetidae</taxon>
        <taxon>Agaricales</taxon>
        <taxon>Marasmiineae</taxon>
        <taxon>Physalacriaceae</taxon>
        <taxon>Guyanagaster</taxon>
    </lineage>
</organism>
<dbReference type="PANTHER" id="PTHR15615:SF94">
    <property type="entry name" value="PHO85 CYCLIN-6-RELATED"/>
    <property type="match status" value="1"/>
</dbReference>
<dbReference type="PANTHER" id="PTHR15615">
    <property type="match status" value="1"/>
</dbReference>
<dbReference type="AlphaFoldDB" id="A0A9P7VTU5"/>
<feature type="region of interest" description="Disordered" evidence="1">
    <location>
        <begin position="1"/>
        <end position="117"/>
    </location>
</feature>
<dbReference type="RefSeq" id="XP_043039464.1">
    <property type="nucleotide sequence ID" value="XM_043183219.1"/>
</dbReference>
<feature type="compositionally biased region" description="Polar residues" evidence="1">
    <location>
        <begin position="402"/>
        <end position="413"/>
    </location>
</feature>
<comment type="caution">
    <text evidence="2">The sequence shown here is derived from an EMBL/GenBank/DDBJ whole genome shotgun (WGS) entry which is preliminary data.</text>
</comment>
<dbReference type="EMBL" id="MU250535">
    <property type="protein sequence ID" value="KAG7445964.1"/>
    <property type="molecule type" value="Genomic_DNA"/>
</dbReference>
<reference evidence="2" key="1">
    <citation type="submission" date="2020-11" db="EMBL/GenBank/DDBJ databases">
        <title>Adaptations for nitrogen fixation in a non-lichenized fungal sporocarp promotes dispersal by wood-feeding termites.</title>
        <authorList>
            <consortium name="DOE Joint Genome Institute"/>
            <person name="Koch R.A."/>
            <person name="Yoon G."/>
            <person name="Arayal U."/>
            <person name="Lail K."/>
            <person name="Amirebrahimi M."/>
            <person name="Labutti K."/>
            <person name="Lipzen A."/>
            <person name="Riley R."/>
            <person name="Barry K."/>
            <person name="Henrissat B."/>
            <person name="Grigoriev I.V."/>
            <person name="Herr J.R."/>
            <person name="Aime M.C."/>
        </authorList>
    </citation>
    <scope>NUCLEOTIDE SEQUENCE</scope>
    <source>
        <strain evidence="2">MCA 3950</strain>
    </source>
</reference>
<evidence type="ECO:0000313" key="2">
    <source>
        <dbReference type="EMBL" id="KAG7445964.1"/>
    </source>
</evidence>
<feature type="compositionally biased region" description="Pro residues" evidence="1">
    <location>
        <begin position="86"/>
        <end position="109"/>
    </location>
</feature>
<dbReference type="GO" id="GO:0019901">
    <property type="term" value="F:protein kinase binding"/>
    <property type="evidence" value="ECO:0007669"/>
    <property type="project" value="InterPro"/>
</dbReference>
<dbReference type="OrthoDB" id="1060854at2759"/>
<proteinExistence type="predicted"/>
<dbReference type="CDD" id="cd20558">
    <property type="entry name" value="CYCLIN_ScPCL7-like"/>
    <property type="match status" value="1"/>
</dbReference>